<dbReference type="GO" id="GO:0003746">
    <property type="term" value="F:translation elongation factor activity"/>
    <property type="evidence" value="ECO:0007669"/>
    <property type="project" value="UniProtKB-KW"/>
</dbReference>
<dbReference type="SUPFAM" id="SSF54534">
    <property type="entry name" value="FKBP-like"/>
    <property type="match status" value="1"/>
</dbReference>
<feature type="domain" description="Transcription elongation factor GreA/GreB C-terminal" evidence="10">
    <location>
        <begin position="82"/>
        <end position="154"/>
    </location>
</feature>
<dbReference type="STRING" id="1335616.WDC_0509"/>
<dbReference type="GO" id="GO:0032784">
    <property type="term" value="P:regulation of DNA-templated transcription elongation"/>
    <property type="evidence" value="ECO:0007669"/>
    <property type="project" value="UniProtKB-UniRule"/>
</dbReference>
<accession>A0A0D1A818</accession>
<evidence type="ECO:0000259" key="11">
    <source>
        <dbReference type="Pfam" id="PF03449"/>
    </source>
</evidence>
<dbReference type="FunFam" id="3.10.50.30:FF:000001">
    <property type="entry name" value="Transcription elongation factor GreA"/>
    <property type="match status" value="1"/>
</dbReference>
<keyword evidence="4 8" id="KW-0238">DNA-binding</keyword>
<evidence type="ECO:0000256" key="8">
    <source>
        <dbReference type="HAMAP-Rule" id="MF_00105"/>
    </source>
</evidence>
<dbReference type="HAMAP" id="MF_00105">
    <property type="entry name" value="GreA_GreB"/>
    <property type="match status" value="1"/>
</dbReference>
<keyword evidence="12" id="KW-0648">Protein biosynthesis</keyword>
<dbReference type="Pfam" id="PF03449">
    <property type="entry name" value="GreA_GreB_N"/>
    <property type="match status" value="1"/>
</dbReference>
<dbReference type="InterPro" id="IPR006359">
    <property type="entry name" value="Tscrpt_elong_fac_GreA"/>
</dbReference>
<dbReference type="Pfam" id="PF01272">
    <property type="entry name" value="GreA_GreB"/>
    <property type="match status" value="1"/>
</dbReference>
<keyword evidence="13" id="KW-1185">Reference proteome</keyword>
<comment type="function">
    <text evidence="6 8 9">Necessary for efficient RNA polymerase transcription elongation past template-encoded arresting sites. The arresting sites in DNA have the property of trapping a certain fraction of elongating RNA polymerases that pass through, resulting in locked ternary complexes. Cleavage of the nascent transcript by cleavage factors such as GreA or GreB allows the resumption of elongation from the new 3'terminus. GreA releases sequences of 2 to 3 nucleotides.</text>
</comment>
<evidence type="ECO:0000259" key="10">
    <source>
        <dbReference type="Pfam" id="PF01272"/>
    </source>
</evidence>
<dbReference type="PANTHER" id="PTHR30437:SF4">
    <property type="entry name" value="TRANSCRIPTION ELONGATION FACTOR GREA"/>
    <property type="match status" value="1"/>
</dbReference>
<dbReference type="InterPro" id="IPR028624">
    <property type="entry name" value="Tscrpt_elong_fac_GreA/B"/>
</dbReference>
<dbReference type="InterPro" id="IPR036805">
    <property type="entry name" value="Tscrpt_elong_fac_GreA/B_N_sf"/>
</dbReference>
<evidence type="ECO:0000256" key="1">
    <source>
        <dbReference type="ARBA" id="ARBA00008213"/>
    </source>
</evidence>
<dbReference type="SUPFAM" id="SSF46557">
    <property type="entry name" value="GreA transcript cleavage protein, N-terminal domain"/>
    <property type="match status" value="1"/>
</dbReference>
<dbReference type="GO" id="GO:0006354">
    <property type="term" value="P:DNA-templated transcription elongation"/>
    <property type="evidence" value="ECO:0007669"/>
    <property type="project" value="TreeGrafter"/>
</dbReference>
<dbReference type="Proteomes" id="UP000032279">
    <property type="component" value="Unassembled WGS sequence"/>
</dbReference>
<keyword evidence="3 8" id="KW-0805">Transcription regulation</keyword>
<dbReference type="GO" id="GO:0003677">
    <property type="term" value="F:DNA binding"/>
    <property type="evidence" value="ECO:0007669"/>
    <property type="project" value="UniProtKB-UniRule"/>
</dbReference>
<keyword evidence="5 8" id="KW-0804">Transcription</keyword>
<dbReference type="PIRSF" id="PIRSF006092">
    <property type="entry name" value="GreA_GreB"/>
    <property type="match status" value="1"/>
</dbReference>
<evidence type="ECO:0000256" key="3">
    <source>
        <dbReference type="ARBA" id="ARBA00023015"/>
    </source>
</evidence>
<dbReference type="InterPro" id="IPR001437">
    <property type="entry name" value="Tscrpt_elong_fac_GreA/B_C"/>
</dbReference>
<organism evidence="12 13">
    <name type="scientific">Paucilactobacillus wasatchensis</name>
    <dbReference type="NCBI Taxonomy" id="1335616"/>
    <lineage>
        <taxon>Bacteria</taxon>
        <taxon>Bacillati</taxon>
        <taxon>Bacillota</taxon>
        <taxon>Bacilli</taxon>
        <taxon>Lactobacillales</taxon>
        <taxon>Lactobacillaceae</taxon>
        <taxon>Paucilactobacillus</taxon>
    </lineage>
</organism>
<evidence type="ECO:0000256" key="2">
    <source>
        <dbReference type="ARBA" id="ARBA00013729"/>
    </source>
</evidence>
<dbReference type="EMBL" id="AWTT01000008">
    <property type="protein sequence ID" value="KIS03862.1"/>
    <property type="molecule type" value="Genomic_DNA"/>
</dbReference>
<reference evidence="12 13" key="1">
    <citation type="submission" date="2013-08" db="EMBL/GenBank/DDBJ databases">
        <title>Lactobacillus wasatchii sp. WDC04, a late gas producing bacteria isolated from aged chedder cheese.</title>
        <authorList>
            <person name="Oberg C.J."/>
            <person name="Culumber M."/>
            <person name="McMahon D.J."/>
            <person name="Broadbent J.R."/>
            <person name="Oberg T.S."/>
            <person name="Ortaki F."/>
        </authorList>
    </citation>
    <scope>NUCLEOTIDE SEQUENCE [LARGE SCALE GENOMIC DNA]</scope>
    <source>
        <strain evidence="12 13">WDC04</strain>
    </source>
</reference>
<evidence type="ECO:0000256" key="5">
    <source>
        <dbReference type="ARBA" id="ARBA00023163"/>
    </source>
</evidence>
<dbReference type="NCBIfam" id="TIGR01462">
    <property type="entry name" value="greA"/>
    <property type="match status" value="1"/>
</dbReference>
<feature type="domain" description="Transcription elongation factor GreA/GreB N-terminal" evidence="11">
    <location>
        <begin position="7"/>
        <end position="75"/>
    </location>
</feature>
<dbReference type="NCBIfam" id="NF001263">
    <property type="entry name" value="PRK00226.1-4"/>
    <property type="match status" value="1"/>
</dbReference>
<comment type="similarity">
    <text evidence="1 8 9">Belongs to the GreA/GreB family.</text>
</comment>
<evidence type="ECO:0000256" key="9">
    <source>
        <dbReference type="RuleBase" id="RU000556"/>
    </source>
</evidence>
<proteinExistence type="inferred from homology"/>
<evidence type="ECO:0000256" key="4">
    <source>
        <dbReference type="ARBA" id="ARBA00023125"/>
    </source>
</evidence>
<dbReference type="InterPro" id="IPR022691">
    <property type="entry name" value="Tscrpt_elong_fac_GreA/B_N"/>
</dbReference>
<dbReference type="InterPro" id="IPR036953">
    <property type="entry name" value="GreA/GreB_C_sf"/>
</dbReference>
<gene>
    <name evidence="8 12" type="primary">greA</name>
    <name evidence="12" type="ORF">WDC_0509</name>
</gene>
<dbReference type="RefSeq" id="WP_044010229.1">
    <property type="nucleotide sequence ID" value="NZ_AWTT01000008.1"/>
</dbReference>
<dbReference type="FunFam" id="1.10.287.180:FF:000001">
    <property type="entry name" value="Transcription elongation factor GreA"/>
    <property type="match status" value="1"/>
</dbReference>
<name>A0A0D1A818_9LACO</name>
<dbReference type="PATRIC" id="fig|1335616.4.peg.509"/>
<comment type="caution">
    <text evidence="12">The sequence shown here is derived from an EMBL/GenBank/DDBJ whole genome shotgun (WGS) entry which is preliminary data.</text>
</comment>
<dbReference type="OrthoDB" id="9808774at2"/>
<dbReference type="PANTHER" id="PTHR30437">
    <property type="entry name" value="TRANSCRIPTION ELONGATION FACTOR GREA"/>
    <property type="match status" value="1"/>
</dbReference>
<keyword evidence="12" id="KW-0251">Elongation factor</keyword>
<dbReference type="AlphaFoldDB" id="A0A0D1A818"/>
<evidence type="ECO:0000313" key="12">
    <source>
        <dbReference type="EMBL" id="KIS03862.1"/>
    </source>
</evidence>
<sequence length="155" mass="17271">MEPYFNKMTQTGYQEIEAEIEQLKLSRPAKIKALQAARALGDLSENAEYSSAKRDLRHVESRLRFLNKQLQYAEVVAPSNNQLVEIGKTVTIEFMDDHTQTTYQMVGKQEADLAKQKLAFDSPLGQALAGHKAGTVATVLAPTGEYQVKIIAIEM</sequence>
<evidence type="ECO:0000256" key="6">
    <source>
        <dbReference type="ARBA" id="ARBA00024916"/>
    </source>
</evidence>
<dbReference type="InterPro" id="IPR023459">
    <property type="entry name" value="Tscrpt_elong_fac_GreA/B_fam"/>
</dbReference>
<evidence type="ECO:0000256" key="7">
    <source>
        <dbReference type="ARBA" id="ARBA00030776"/>
    </source>
</evidence>
<protein>
    <recommendedName>
        <fullName evidence="2 8">Transcription elongation factor GreA</fullName>
    </recommendedName>
    <alternativeName>
        <fullName evidence="7 8">Transcript cleavage factor GreA</fullName>
    </alternativeName>
</protein>
<dbReference type="Gene3D" id="1.10.287.180">
    <property type="entry name" value="Transcription elongation factor, GreA/GreB, N-terminal domain"/>
    <property type="match status" value="1"/>
</dbReference>
<evidence type="ECO:0000313" key="13">
    <source>
        <dbReference type="Proteomes" id="UP000032279"/>
    </source>
</evidence>
<dbReference type="Gene3D" id="3.10.50.30">
    <property type="entry name" value="Transcription elongation factor, GreA/GreB, C-terminal domain"/>
    <property type="match status" value="1"/>
</dbReference>
<dbReference type="GO" id="GO:0070063">
    <property type="term" value="F:RNA polymerase binding"/>
    <property type="evidence" value="ECO:0007669"/>
    <property type="project" value="InterPro"/>
</dbReference>